<evidence type="ECO:0000313" key="2">
    <source>
        <dbReference type="Proteomes" id="UP001054837"/>
    </source>
</evidence>
<dbReference type="EMBL" id="BPLQ01007615">
    <property type="protein sequence ID" value="GIY31169.1"/>
    <property type="molecule type" value="Genomic_DNA"/>
</dbReference>
<protein>
    <submittedName>
        <fullName evidence="1">Uncharacterized protein</fullName>
    </submittedName>
</protein>
<dbReference type="Proteomes" id="UP001054837">
    <property type="component" value="Unassembled WGS sequence"/>
</dbReference>
<name>A0AAV4SCZ1_9ARAC</name>
<accession>A0AAV4SCZ1</accession>
<proteinExistence type="predicted"/>
<comment type="caution">
    <text evidence="1">The sequence shown here is derived from an EMBL/GenBank/DDBJ whole genome shotgun (WGS) entry which is preliminary data.</text>
</comment>
<organism evidence="1 2">
    <name type="scientific">Caerostris darwini</name>
    <dbReference type="NCBI Taxonomy" id="1538125"/>
    <lineage>
        <taxon>Eukaryota</taxon>
        <taxon>Metazoa</taxon>
        <taxon>Ecdysozoa</taxon>
        <taxon>Arthropoda</taxon>
        <taxon>Chelicerata</taxon>
        <taxon>Arachnida</taxon>
        <taxon>Araneae</taxon>
        <taxon>Araneomorphae</taxon>
        <taxon>Entelegynae</taxon>
        <taxon>Araneoidea</taxon>
        <taxon>Araneidae</taxon>
        <taxon>Caerostris</taxon>
    </lineage>
</organism>
<dbReference type="AlphaFoldDB" id="A0AAV4SCZ1"/>
<sequence length="148" mass="16989">MLGIALRKNAYRYEGSNPGLFACEANALPLRYTPRQHMCVLGRLKSKPPINPKAIRTRLHRTFGAINTLKDLILKERLEIRGSNPCGYIHFTYFVTECSCMQLYLFCIMLQSCVDNIRHATFRCILSCRKSGVEEDQYAGLDLDEKRP</sequence>
<evidence type="ECO:0000313" key="1">
    <source>
        <dbReference type="EMBL" id="GIY31169.1"/>
    </source>
</evidence>
<gene>
    <name evidence="1" type="ORF">CDAR_6071</name>
</gene>
<keyword evidence="2" id="KW-1185">Reference proteome</keyword>
<reference evidence="1 2" key="1">
    <citation type="submission" date="2021-06" db="EMBL/GenBank/DDBJ databases">
        <title>Caerostris darwini draft genome.</title>
        <authorList>
            <person name="Kono N."/>
            <person name="Arakawa K."/>
        </authorList>
    </citation>
    <scope>NUCLEOTIDE SEQUENCE [LARGE SCALE GENOMIC DNA]</scope>
</reference>